<reference evidence="7 8" key="1">
    <citation type="submission" date="2017-01" db="EMBL/GenBank/DDBJ databases">
        <title>The recent genome duplication of the halophilic yeast Hortaea werneckii: insights from long-read sequencing.</title>
        <authorList>
            <person name="Sinha S."/>
            <person name="Flibotte S."/>
            <person name="Neira M."/>
            <person name="Lenassi M."/>
            <person name="Gostincar C."/>
            <person name="Stajich J.E."/>
            <person name="Nislow C.E."/>
        </authorList>
    </citation>
    <scope>NUCLEOTIDE SEQUENCE [LARGE SCALE GENOMIC DNA]</scope>
    <source>
        <strain evidence="7 8">EXF-2000</strain>
    </source>
</reference>
<comment type="similarity">
    <text evidence="1">Belongs to the protein-tyrosine phosphatase family. Non-receptor class subfamily.</text>
</comment>
<dbReference type="Pfam" id="PF06609">
    <property type="entry name" value="TRI12"/>
    <property type="match status" value="1"/>
</dbReference>
<sequence>MYEKGAEQKIPSDGGEQQSTHDLVYDNADEEPELHFRTYIAIAAMFLLNLTQVFALQGPPVVLSAIGEDLNGESIQTWVPNALSLVQAILCPVIANASDVFQARKTILVGTCLLSFIGAAIAPNATHIGRVVAAQVLIGFGFASVPLAYCVPSAILPRRWRPFVQAGVNLAGALGACAAPLIIGSLTERNPHNGWRFFYWIQMALWGVTALGILIGYQPPKRHSGLDHLTFAHKLRHLDLPGFFLLTSGLTLFLVALNLGGNAYAWSSARVLATLLIGLAVLATFGIYEIKGTSTGILHHELFRGGQQRGRTFGLCVLLIFIEGTLLFSFIVYYPALTTALFEQNFFLLAARIQPFWLACGLATLPYGWVSSKIRSIRSPIGVASVKHRYSIPVIKRSFATAAMAAPAGESAYPPELPAFLRQSKAERHNKYIDLEWAQRNRLLAGSQTPPSADASTTPAPASQTASQWHRITNDPAVAERNRYMNVEPYAANRVKLNVAEGMCDYINASPITLGKRRYIATQGPKNTSVSHFYRMLQEQTGEKAVVVMLTQTHEAGREKCFQYYPLVAEESPMVLQPDTAEIEGAEGEKQTPLGEIELLDVQPDQKTRSEIRRLRLRLNDADGGGGSKEKEIHHLLFSGWPDFLIPEGDDREAMIELIRLSARLNSPNSSTQQTNGNTSPAPHDLAVLDQSNPRIIHCSAGVGRSGTFIALDYLLSLLHSGALDHLSTADSDLVAETVDRMRQQRMMMVQGEPQFNFIYDVLREQFLARLAGAGGDGDGGRGDAVGGADGGVDG</sequence>
<evidence type="ECO:0008006" key="9">
    <source>
        <dbReference type="Google" id="ProtNLM"/>
    </source>
</evidence>
<dbReference type="GO" id="GO:0004725">
    <property type="term" value="F:protein tyrosine phosphatase activity"/>
    <property type="evidence" value="ECO:0007669"/>
    <property type="project" value="InterPro"/>
</dbReference>
<dbReference type="Pfam" id="PF00102">
    <property type="entry name" value="Y_phosphatase"/>
    <property type="match status" value="1"/>
</dbReference>
<dbReference type="Proteomes" id="UP000194280">
    <property type="component" value="Unassembled WGS sequence"/>
</dbReference>
<dbReference type="InterPro" id="IPR050348">
    <property type="entry name" value="Protein-Tyr_Phosphatase"/>
</dbReference>
<protein>
    <recommendedName>
        <fullName evidence="9">Major facilitator superfamily (MFS) profile domain-containing protein</fullName>
    </recommendedName>
</protein>
<dbReference type="PROSITE" id="PS50055">
    <property type="entry name" value="TYR_PHOSPHATASE_PTP"/>
    <property type="match status" value="1"/>
</dbReference>
<feature type="region of interest" description="Disordered" evidence="3">
    <location>
        <begin position="446"/>
        <end position="471"/>
    </location>
</feature>
<dbReference type="CDD" id="cd18533">
    <property type="entry name" value="PTP_fungal"/>
    <property type="match status" value="1"/>
</dbReference>
<dbReference type="GO" id="GO:0022857">
    <property type="term" value="F:transmembrane transporter activity"/>
    <property type="evidence" value="ECO:0007669"/>
    <property type="project" value="InterPro"/>
</dbReference>
<dbReference type="PANTHER" id="PTHR19134">
    <property type="entry name" value="RECEPTOR-TYPE TYROSINE-PROTEIN PHOSPHATASE"/>
    <property type="match status" value="1"/>
</dbReference>
<dbReference type="STRING" id="1157616.A0A1Z5SVA1"/>
<dbReference type="VEuPathDB" id="FungiDB:BTJ68_11642"/>
<dbReference type="InParanoid" id="A0A1Z5SVA1"/>
<dbReference type="InterPro" id="IPR016130">
    <property type="entry name" value="Tyr_Pase_AS"/>
</dbReference>
<gene>
    <name evidence="7" type="ORF">BTJ68_11642</name>
</gene>
<feature type="compositionally biased region" description="Low complexity" evidence="3">
    <location>
        <begin position="447"/>
        <end position="468"/>
    </location>
</feature>
<feature type="transmembrane region" description="Helical" evidence="4">
    <location>
        <begin position="132"/>
        <end position="151"/>
    </location>
</feature>
<evidence type="ECO:0000256" key="3">
    <source>
        <dbReference type="SAM" id="MobiDB-lite"/>
    </source>
</evidence>
<dbReference type="InterPro" id="IPR000242">
    <property type="entry name" value="PTP_cat"/>
</dbReference>
<dbReference type="Gene3D" id="3.90.190.10">
    <property type="entry name" value="Protein tyrosine phosphatase superfamily"/>
    <property type="match status" value="1"/>
</dbReference>
<dbReference type="Gene3D" id="1.20.1250.20">
    <property type="entry name" value="MFS general substrate transporter like domains"/>
    <property type="match status" value="1"/>
</dbReference>
<evidence type="ECO:0000313" key="7">
    <source>
        <dbReference type="EMBL" id="OTA24740.1"/>
    </source>
</evidence>
<dbReference type="InterPro" id="IPR036259">
    <property type="entry name" value="MFS_trans_sf"/>
</dbReference>
<dbReference type="InterPro" id="IPR003595">
    <property type="entry name" value="Tyr_Pase_cat"/>
</dbReference>
<dbReference type="PANTHER" id="PTHR19134:SF449">
    <property type="entry name" value="TYROSINE-PROTEIN PHOSPHATASE 1"/>
    <property type="match status" value="1"/>
</dbReference>
<organism evidence="7 8">
    <name type="scientific">Hortaea werneckii EXF-2000</name>
    <dbReference type="NCBI Taxonomy" id="1157616"/>
    <lineage>
        <taxon>Eukaryota</taxon>
        <taxon>Fungi</taxon>
        <taxon>Dikarya</taxon>
        <taxon>Ascomycota</taxon>
        <taxon>Pezizomycotina</taxon>
        <taxon>Dothideomycetes</taxon>
        <taxon>Dothideomycetidae</taxon>
        <taxon>Mycosphaerellales</taxon>
        <taxon>Teratosphaeriaceae</taxon>
        <taxon>Hortaea</taxon>
    </lineage>
</organism>
<dbReference type="EMBL" id="MUNK01000232">
    <property type="protein sequence ID" value="OTA24740.1"/>
    <property type="molecule type" value="Genomic_DNA"/>
</dbReference>
<feature type="region of interest" description="Disordered" evidence="3">
    <location>
        <begin position="1"/>
        <end position="20"/>
    </location>
</feature>
<feature type="domain" description="Tyrosine specific protein phosphatases" evidence="6">
    <location>
        <begin position="696"/>
        <end position="757"/>
    </location>
</feature>
<keyword evidence="4" id="KW-0812">Transmembrane</keyword>
<name>A0A1Z5SVA1_HORWE</name>
<keyword evidence="4" id="KW-0472">Membrane</keyword>
<dbReference type="PROSITE" id="PS00383">
    <property type="entry name" value="TYR_PHOSPHATASE_1"/>
    <property type="match status" value="1"/>
</dbReference>
<evidence type="ECO:0000259" key="5">
    <source>
        <dbReference type="PROSITE" id="PS50055"/>
    </source>
</evidence>
<dbReference type="SMART" id="SM00404">
    <property type="entry name" value="PTPc_motif"/>
    <property type="match status" value="1"/>
</dbReference>
<dbReference type="SUPFAM" id="SSF52799">
    <property type="entry name" value="(Phosphotyrosine protein) phosphatases II"/>
    <property type="match status" value="1"/>
</dbReference>
<dbReference type="InterPro" id="IPR029021">
    <property type="entry name" value="Prot-tyrosine_phosphatase-like"/>
</dbReference>
<dbReference type="AlphaFoldDB" id="A0A1Z5SVA1"/>
<dbReference type="SMART" id="SM00194">
    <property type="entry name" value="PTPc"/>
    <property type="match status" value="1"/>
</dbReference>
<evidence type="ECO:0000313" key="8">
    <source>
        <dbReference type="Proteomes" id="UP000194280"/>
    </source>
</evidence>
<feature type="transmembrane region" description="Helical" evidence="4">
    <location>
        <begin position="312"/>
        <end position="334"/>
    </location>
</feature>
<keyword evidence="8" id="KW-1185">Reference proteome</keyword>
<dbReference type="InterPro" id="IPR010573">
    <property type="entry name" value="MFS_Str1/Tri12-like"/>
</dbReference>
<dbReference type="OrthoDB" id="2587356at2759"/>
<feature type="transmembrane region" description="Helical" evidence="4">
    <location>
        <begin position="163"/>
        <end position="185"/>
    </location>
</feature>
<feature type="transmembrane region" description="Helical" evidence="4">
    <location>
        <begin position="197"/>
        <end position="217"/>
    </location>
</feature>
<proteinExistence type="inferred from homology"/>
<dbReference type="SUPFAM" id="SSF103473">
    <property type="entry name" value="MFS general substrate transporter"/>
    <property type="match status" value="1"/>
</dbReference>
<evidence type="ECO:0000256" key="4">
    <source>
        <dbReference type="SAM" id="Phobius"/>
    </source>
</evidence>
<evidence type="ECO:0000259" key="6">
    <source>
        <dbReference type="PROSITE" id="PS50056"/>
    </source>
</evidence>
<feature type="domain" description="Tyrosine-protein phosphatase" evidence="5">
    <location>
        <begin position="480"/>
        <end position="766"/>
    </location>
</feature>
<dbReference type="PROSITE" id="PS50056">
    <property type="entry name" value="TYR_PHOSPHATASE_2"/>
    <property type="match status" value="1"/>
</dbReference>
<dbReference type="PRINTS" id="PR00700">
    <property type="entry name" value="PRTYPHPHTASE"/>
</dbReference>
<comment type="caution">
    <text evidence="7">The sequence shown here is derived from an EMBL/GenBank/DDBJ whole genome shotgun (WGS) entry which is preliminary data.</text>
</comment>
<evidence type="ECO:0000256" key="2">
    <source>
        <dbReference type="ARBA" id="ARBA00022448"/>
    </source>
</evidence>
<feature type="transmembrane region" description="Helical" evidence="4">
    <location>
        <begin position="238"/>
        <end position="259"/>
    </location>
</feature>
<keyword evidence="2" id="KW-0813">Transport</keyword>
<accession>A0A1Z5SVA1</accession>
<keyword evidence="4" id="KW-1133">Transmembrane helix</keyword>
<feature type="transmembrane region" description="Helical" evidence="4">
    <location>
        <begin position="271"/>
        <end position="291"/>
    </location>
</feature>
<dbReference type="InterPro" id="IPR000387">
    <property type="entry name" value="Tyr_Pase_dom"/>
</dbReference>
<evidence type="ECO:0000256" key="1">
    <source>
        <dbReference type="ARBA" id="ARBA00009649"/>
    </source>
</evidence>
<feature type="transmembrane region" description="Helical" evidence="4">
    <location>
        <begin position="107"/>
        <end position="126"/>
    </location>
</feature>